<reference evidence="1 2" key="1">
    <citation type="submission" date="2023-10" db="EMBL/GenBank/DDBJ databases">
        <title>Chromosome-scale genome assembly provides insights into flower coloration mechanisms of Canna indica.</title>
        <authorList>
            <person name="Li C."/>
        </authorList>
    </citation>
    <scope>NUCLEOTIDE SEQUENCE [LARGE SCALE GENOMIC DNA]</scope>
    <source>
        <tissue evidence="1">Flower</tissue>
    </source>
</reference>
<name>A0AAQ3KSA5_9LILI</name>
<dbReference type="InterPro" id="IPR037490">
    <property type="entry name" value="WAP"/>
</dbReference>
<accession>A0AAQ3KSA5</accession>
<dbReference type="EMBL" id="CP136895">
    <property type="protein sequence ID" value="WOL12233.1"/>
    <property type="molecule type" value="Genomic_DNA"/>
</dbReference>
<protein>
    <recommendedName>
        <fullName evidence="3">WPP domain-associated protein</fullName>
    </recommendedName>
</protein>
<sequence>MPVFMEHQDSLESGNGLPFIGLSDNNCDVGDINTSLPEKFLLDEADSYFDDIISCLTVSRMVSDSVIKGIVNAIEMEAAERVASKEAEILALNKRLQLYGSVVTKEDQLEASTKMVEPKKAKLSFNQHSLGERPEVSYIAHISESELKAQDYLKKLKGGIKDIRDTHLLSEGKDKDFCRVIDQKLIVIDGFADALQKVLALMHQQLGDTCLSLKNLISEQEWQQNFQIEINLIVLQNLIMEHQHDFEAKVTKQQILADTFTKNWQNTVDHLSTMRQELDDISSSLLSSEPGQALSDLAKMASQLKQLSKDEQITYDKTQTAEMKRQHESVLLKTIDEVFSLGRDYHKVKKDNKLLRKKIVGFISTLDNILLENEKSSIVQAHQNMLHILYQRIDLLLFENKQLKIFLTDKAKEVGSAVSKIPNGLNQSTHRPHDDDSFVHRKEFKMYLEDLESESIIRDKIHETILRELIGELTLEMEYLDLGYKIEHDLCITLCAEYIKDAISSINPFIEKHCKERDSLAAVVAEREKALSLEMEGNKQLKQEKEMLLKFIEEKSKLLSETEVKLTAQKDLHDKVNSLIKKTCWYKQGFERKSSDLQKAETEVDLLGDEVDVLVRLLEKIYMALEHYSPVLQHYPGVRDVTFQIVSFFKYDIF</sequence>
<dbReference type="AlphaFoldDB" id="A0AAQ3KSA5"/>
<dbReference type="PANTHER" id="PTHR33883">
    <property type="entry name" value="WPP DOMAIN-ASSOCIATED PROTEIN"/>
    <property type="match status" value="1"/>
</dbReference>
<evidence type="ECO:0000313" key="1">
    <source>
        <dbReference type="EMBL" id="WOL12233.1"/>
    </source>
</evidence>
<evidence type="ECO:0000313" key="2">
    <source>
        <dbReference type="Proteomes" id="UP001327560"/>
    </source>
</evidence>
<keyword evidence="2" id="KW-1185">Reference proteome</keyword>
<evidence type="ECO:0008006" key="3">
    <source>
        <dbReference type="Google" id="ProtNLM"/>
    </source>
</evidence>
<dbReference type="Proteomes" id="UP001327560">
    <property type="component" value="Chromosome 6"/>
</dbReference>
<proteinExistence type="predicted"/>
<dbReference type="PANTHER" id="PTHR33883:SF10">
    <property type="entry name" value="WPP DOMAIN-ASSOCIATED PROTEIN"/>
    <property type="match status" value="1"/>
</dbReference>
<gene>
    <name evidence="1" type="ORF">Cni_G20999</name>
</gene>
<organism evidence="1 2">
    <name type="scientific">Canna indica</name>
    <name type="common">Indian-shot</name>
    <dbReference type="NCBI Taxonomy" id="4628"/>
    <lineage>
        <taxon>Eukaryota</taxon>
        <taxon>Viridiplantae</taxon>
        <taxon>Streptophyta</taxon>
        <taxon>Embryophyta</taxon>
        <taxon>Tracheophyta</taxon>
        <taxon>Spermatophyta</taxon>
        <taxon>Magnoliopsida</taxon>
        <taxon>Liliopsida</taxon>
        <taxon>Zingiberales</taxon>
        <taxon>Cannaceae</taxon>
        <taxon>Canna</taxon>
    </lineage>
</organism>